<dbReference type="EMBL" id="QLUZ01000001">
    <property type="protein sequence ID" value="RAQ16379.1"/>
    <property type="molecule type" value="Genomic_DNA"/>
</dbReference>
<sequence length="178" mass="19824">MGTKVTGVADARARHAAHSVLRERIVEHVFVGETMRRLWQLGVVNVEILRAEFDASGYDLVMCCDSVMRHVQFKVSLVDGTRAQVAINQQLARAPSGCVVWLGVTEDLEIKEYRWFGAEPGRPLPAITDHAIARHTRANAQGIKAARANQRVLPKGAFERLVGLDEMLQRLFKIPSTL</sequence>
<organism evidence="1 2">
    <name type="scientific">Burkholderia cepacia</name>
    <name type="common">Pseudomonas cepacia</name>
    <dbReference type="NCBI Taxonomy" id="292"/>
    <lineage>
        <taxon>Bacteria</taxon>
        <taxon>Pseudomonadati</taxon>
        <taxon>Pseudomonadota</taxon>
        <taxon>Betaproteobacteria</taxon>
        <taxon>Burkholderiales</taxon>
        <taxon>Burkholderiaceae</taxon>
        <taxon>Burkholderia</taxon>
        <taxon>Burkholderia cepacia complex</taxon>
    </lineage>
</organism>
<gene>
    <name evidence="1" type="ORF">DPR02_01150</name>
</gene>
<dbReference type="RefSeq" id="WP_111938623.1">
    <property type="nucleotide sequence ID" value="NZ_CP045236.1"/>
</dbReference>
<dbReference type="AlphaFoldDB" id="A0AAQ0JMM5"/>
<dbReference type="Proteomes" id="UP000248899">
    <property type="component" value="Unassembled WGS sequence"/>
</dbReference>
<comment type="caution">
    <text evidence="1">The sequence shown here is derived from an EMBL/GenBank/DDBJ whole genome shotgun (WGS) entry which is preliminary data.</text>
</comment>
<evidence type="ECO:0000313" key="1">
    <source>
        <dbReference type="EMBL" id="RAQ16379.1"/>
    </source>
</evidence>
<reference evidence="1 2" key="1">
    <citation type="submission" date="2018-06" db="EMBL/GenBank/DDBJ databases">
        <title>Towards the identification of Burkholderia cepacia strain which caused fatal septicemia.</title>
        <authorList>
            <person name="Bui L.A.T."/>
            <person name="Zakharova I.B."/>
            <person name="Shpak I.M."/>
            <person name="Teteryatnikova N."/>
            <person name="Ustinov D.V."/>
            <person name="Kuzyutina Y.A."/>
            <person name="Nguyen H.N."/>
            <person name="Antonov A.S."/>
            <person name="Avdyusheva E.F."/>
            <person name="Victorov D.V."/>
        </authorList>
    </citation>
    <scope>NUCLEOTIDE SEQUENCE [LARGE SCALE GENOMIC DNA]</scope>
    <source>
        <strain evidence="1 2">PT02</strain>
    </source>
</reference>
<protein>
    <recommendedName>
        <fullName evidence="3">DUF4365 domain-containing protein</fullName>
    </recommendedName>
</protein>
<name>A0AAQ0JMM5_BURCE</name>
<dbReference type="GeneID" id="56665550"/>
<proteinExistence type="predicted"/>
<accession>A0AAQ0JMM5</accession>
<evidence type="ECO:0008006" key="3">
    <source>
        <dbReference type="Google" id="ProtNLM"/>
    </source>
</evidence>
<evidence type="ECO:0000313" key="2">
    <source>
        <dbReference type="Proteomes" id="UP000248899"/>
    </source>
</evidence>